<proteinExistence type="predicted"/>
<protein>
    <submittedName>
        <fullName evidence="1">Uncharacterized protein</fullName>
    </submittedName>
</protein>
<keyword evidence="2" id="KW-1185">Reference proteome</keyword>
<evidence type="ECO:0000313" key="1">
    <source>
        <dbReference type="EMBL" id="KAI8554101.1"/>
    </source>
</evidence>
<gene>
    <name evidence="1" type="ORF">RHMOL_Rhmol05G0071700</name>
</gene>
<dbReference type="Proteomes" id="UP001062846">
    <property type="component" value="Chromosome 5"/>
</dbReference>
<name>A0ACC0NM86_RHOML</name>
<evidence type="ECO:0000313" key="2">
    <source>
        <dbReference type="Proteomes" id="UP001062846"/>
    </source>
</evidence>
<sequence length="421" mass="45110">MWAMEKKIHRFNLSETEILELKSAMGGTTMLSMFTRTQIIGAMARKGKATYVGSGKENSETQPLQEINIGVARDEHRANIVNNVRICEKLNPILGGVIEVNPDALQQADVVDRERRAEAPGSCYGLHGIPVLLKDNIATKDKFNTTAGLFVLLGSVVPRDAGVVMKLRRAGAIILGKASLSELMDFRSLTAPEGWSARGGQGNNPYVLSASPCGSSSGSAISFAANMVAVSLGTETDGSILCPASSNSVVRIKPTVGLTSRAGVIPVTPRQDTIGPICGTVADAVYMLDAIVGFDHRDAKATRKASKYIPSGGYLKFLKKDGLEGKRIGIVRKPFFNFGNNSALSHAFENHFHTLKRKGAILVDSLQIANIEEILSYTASGEGVAALAEFKLSLNAYLRDLVASSVRSLADVIASMRKIRF</sequence>
<accession>A0ACC0NM86</accession>
<comment type="caution">
    <text evidence="1">The sequence shown here is derived from an EMBL/GenBank/DDBJ whole genome shotgun (WGS) entry which is preliminary data.</text>
</comment>
<organism evidence="1 2">
    <name type="scientific">Rhododendron molle</name>
    <name type="common">Chinese azalea</name>
    <name type="synonym">Azalea mollis</name>
    <dbReference type="NCBI Taxonomy" id="49168"/>
    <lineage>
        <taxon>Eukaryota</taxon>
        <taxon>Viridiplantae</taxon>
        <taxon>Streptophyta</taxon>
        <taxon>Embryophyta</taxon>
        <taxon>Tracheophyta</taxon>
        <taxon>Spermatophyta</taxon>
        <taxon>Magnoliopsida</taxon>
        <taxon>eudicotyledons</taxon>
        <taxon>Gunneridae</taxon>
        <taxon>Pentapetalae</taxon>
        <taxon>asterids</taxon>
        <taxon>Ericales</taxon>
        <taxon>Ericaceae</taxon>
        <taxon>Ericoideae</taxon>
        <taxon>Rhodoreae</taxon>
        <taxon>Rhododendron</taxon>
    </lineage>
</organism>
<dbReference type="EMBL" id="CM046392">
    <property type="protein sequence ID" value="KAI8554101.1"/>
    <property type="molecule type" value="Genomic_DNA"/>
</dbReference>
<reference evidence="1" key="1">
    <citation type="submission" date="2022-02" db="EMBL/GenBank/DDBJ databases">
        <title>Plant Genome Project.</title>
        <authorList>
            <person name="Zhang R.-G."/>
        </authorList>
    </citation>
    <scope>NUCLEOTIDE SEQUENCE</scope>
    <source>
        <strain evidence="1">AT1</strain>
    </source>
</reference>